<dbReference type="Pfam" id="PF11706">
    <property type="entry name" value="zf-CGNR"/>
    <property type="match status" value="1"/>
</dbReference>
<reference evidence="3" key="1">
    <citation type="journal article" date="2019" name="Int. J. Syst. Evol. Microbiol.">
        <title>The Global Catalogue of Microorganisms (GCM) 10K type strain sequencing project: providing services to taxonomists for standard genome sequencing and annotation.</title>
        <authorList>
            <consortium name="The Broad Institute Genomics Platform"/>
            <consortium name="The Broad Institute Genome Sequencing Center for Infectious Disease"/>
            <person name="Wu L."/>
            <person name="Ma J."/>
        </authorList>
    </citation>
    <scope>NUCLEOTIDE SEQUENCE [LARGE SCALE GENOMIC DNA]</scope>
    <source>
        <strain evidence="3">JCM 17938</strain>
    </source>
</reference>
<gene>
    <name evidence="2" type="ORF">GCM10023195_61100</name>
</gene>
<evidence type="ECO:0000313" key="3">
    <source>
        <dbReference type="Proteomes" id="UP001500212"/>
    </source>
</evidence>
<dbReference type="RefSeq" id="WP_345362196.1">
    <property type="nucleotide sequence ID" value="NZ_BAABHJ010000023.1"/>
</dbReference>
<name>A0ABP8TSL7_9ACTN</name>
<dbReference type="Pfam" id="PF07336">
    <property type="entry name" value="ABATE"/>
    <property type="match status" value="1"/>
</dbReference>
<comment type="caution">
    <text evidence="2">The sequence shown here is derived from an EMBL/GenBank/DDBJ whole genome shotgun (WGS) entry which is preliminary data.</text>
</comment>
<dbReference type="SUPFAM" id="SSF160904">
    <property type="entry name" value="Jann2411-like"/>
    <property type="match status" value="1"/>
</dbReference>
<proteinExistence type="predicted"/>
<dbReference type="Gene3D" id="1.10.3300.10">
    <property type="entry name" value="Jann2411-like domain"/>
    <property type="match status" value="1"/>
</dbReference>
<evidence type="ECO:0000313" key="2">
    <source>
        <dbReference type="EMBL" id="GAA4614032.1"/>
    </source>
</evidence>
<accession>A0ABP8TSL7</accession>
<keyword evidence="3" id="KW-1185">Reference proteome</keyword>
<dbReference type="InterPro" id="IPR010852">
    <property type="entry name" value="ABATE"/>
</dbReference>
<dbReference type="Proteomes" id="UP001500212">
    <property type="component" value="Unassembled WGS sequence"/>
</dbReference>
<dbReference type="PANTHER" id="PTHR35525">
    <property type="entry name" value="BLL6575 PROTEIN"/>
    <property type="match status" value="1"/>
</dbReference>
<protein>
    <submittedName>
        <fullName evidence="2">CGNR zinc finger domain-containing protein</fullName>
    </submittedName>
</protein>
<sequence length="185" mass="19520">MSGDGIPGERRFPALALVNTRIQRSGVPEDLLADAAAVHDWLARRDLIPADAGVDEVQAAAVRAFRESLRELLSAREGASAPPPGDLAALNAALAAPTVTWDDGGPRRVRRPGPDEVKGALADLAANAVDLLTGAEAASLASCGAHGCIRFFVRTHAARQWCSNRCGDRVRAARHYARRRAAADS</sequence>
<evidence type="ECO:0000259" key="1">
    <source>
        <dbReference type="Pfam" id="PF11706"/>
    </source>
</evidence>
<dbReference type="EMBL" id="BAABHJ010000023">
    <property type="protein sequence ID" value="GAA4614032.1"/>
    <property type="molecule type" value="Genomic_DNA"/>
</dbReference>
<feature type="domain" description="Zinc finger CGNR" evidence="1">
    <location>
        <begin position="140"/>
        <end position="179"/>
    </location>
</feature>
<dbReference type="InterPro" id="IPR021005">
    <property type="entry name" value="Znf_CGNR"/>
</dbReference>
<organism evidence="2 3">
    <name type="scientific">Actinoallomurus liliacearum</name>
    <dbReference type="NCBI Taxonomy" id="1080073"/>
    <lineage>
        <taxon>Bacteria</taxon>
        <taxon>Bacillati</taxon>
        <taxon>Actinomycetota</taxon>
        <taxon>Actinomycetes</taxon>
        <taxon>Streptosporangiales</taxon>
        <taxon>Thermomonosporaceae</taxon>
        <taxon>Actinoallomurus</taxon>
    </lineage>
</organism>
<dbReference type="PANTHER" id="PTHR35525:SF3">
    <property type="entry name" value="BLL6575 PROTEIN"/>
    <property type="match status" value="1"/>
</dbReference>
<dbReference type="InterPro" id="IPR023286">
    <property type="entry name" value="ABATE_dom_sf"/>
</dbReference>